<keyword evidence="2" id="KW-1185">Reference proteome</keyword>
<name>A0A840S9A9_9SPIR</name>
<dbReference type="Proteomes" id="UP000578697">
    <property type="component" value="Unassembled WGS sequence"/>
</dbReference>
<evidence type="ECO:0000313" key="2">
    <source>
        <dbReference type="Proteomes" id="UP000578697"/>
    </source>
</evidence>
<dbReference type="RefSeq" id="WP_184651691.1">
    <property type="nucleotide sequence ID" value="NZ_JACHFR010000001.1"/>
</dbReference>
<dbReference type="AlphaFoldDB" id="A0A840S9A9"/>
<evidence type="ECO:0000313" key="1">
    <source>
        <dbReference type="EMBL" id="MBB5218267.1"/>
    </source>
</evidence>
<dbReference type="EMBL" id="JACHFR010000001">
    <property type="protein sequence ID" value="MBB5218267.1"/>
    <property type="molecule type" value="Genomic_DNA"/>
</dbReference>
<gene>
    <name evidence="1" type="ORF">HNP77_000611</name>
</gene>
<reference evidence="1 2" key="1">
    <citation type="submission" date="2020-08" db="EMBL/GenBank/DDBJ databases">
        <title>Genomic Encyclopedia of Type Strains, Phase IV (KMG-IV): sequencing the most valuable type-strain genomes for metagenomic binning, comparative biology and taxonomic classification.</title>
        <authorList>
            <person name="Goeker M."/>
        </authorList>
    </citation>
    <scope>NUCLEOTIDE SEQUENCE [LARGE SCALE GENOMIC DNA]</scope>
    <source>
        <strain evidence="1 2">DSM 103679</strain>
    </source>
</reference>
<comment type="caution">
    <text evidence="1">The sequence shown here is derived from an EMBL/GenBank/DDBJ whole genome shotgun (WGS) entry which is preliminary data.</text>
</comment>
<accession>A0A840S9A9</accession>
<protein>
    <submittedName>
        <fullName evidence="1">Uncharacterized protein YozE (UPF0346 family)</fullName>
    </submittedName>
</protein>
<proteinExistence type="predicted"/>
<organism evidence="1 2">
    <name type="scientific">Treponema rectale</name>
    <dbReference type="NCBI Taxonomy" id="744512"/>
    <lineage>
        <taxon>Bacteria</taxon>
        <taxon>Pseudomonadati</taxon>
        <taxon>Spirochaetota</taxon>
        <taxon>Spirochaetia</taxon>
        <taxon>Spirochaetales</taxon>
        <taxon>Treponemataceae</taxon>
        <taxon>Treponema</taxon>
    </lineage>
</organism>
<sequence length="221" mass="25532">MMQFRINSVSEAELKNKLTANDTFILAEDDENSLNNYHSYFEEAAKRFGENEFVPFKILVEEVEDDSTKRNLIWYKLPSKLDDANANFAYKEIESYPEYDLEFETVSCIFDKGADFMFNDKTDDEQLKNITGAFYIENDKIVVKSPVLALYNWNDDKETYIVSCEKLSENINLDYVENSDGSYSITPLNFPEILSSYNNKAFTVKNTNEPVSVTYSLITGE</sequence>